<dbReference type="SUPFAM" id="SSF48371">
    <property type="entry name" value="ARM repeat"/>
    <property type="match status" value="1"/>
</dbReference>
<name>A7T0L3_NEMVE</name>
<dbReference type="GO" id="GO:0032039">
    <property type="term" value="C:integrator complex"/>
    <property type="evidence" value="ECO:0007669"/>
    <property type="project" value="InterPro"/>
</dbReference>
<dbReference type="eggNOG" id="ENOG502QPVK">
    <property type="taxonomic scope" value="Eukaryota"/>
</dbReference>
<dbReference type="InterPro" id="IPR029445">
    <property type="entry name" value="INTS5_N"/>
</dbReference>
<evidence type="ECO:0000313" key="2">
    <source>
        <dbReference type="EMBL" id="EDO30501.1"/>
    </source>
</evidence>
<protein>
    <recommendedName>
        <fullName evidence="1">Integrator complex subunit 5 N-terminal domain-containing protein</fullName>
    </recommendedName>
</protein>
<organism evidence="2 3">
    <name type="scientific">Nematostella vectensis</name>
    <name type="common">Starlet sea anemone</name>
    <dbReference type="NCBI Taxonomy" id="45351"/>
    <lineage>
        <taxon>Eukaryota</taxon>
        <taxon>Metazoa</taxon>
        <taxon>Cnidaria</taxon>
        <taxon>Anthozoa</taxon>
        <taxon>Hexacorallia</taxon>
        <taxon>Actiniaria</taxon>
        <taxon>Edwardsiidae</taxon>
        <taxon>Nematostella</taxon>
    </lineage>
</organism>
<dbReference type="HOGENOM" id="CLU_802418_0_0_1"/>
<dbReference type="InterPro" id="IPR040316">
    <property type="entry name" value="INTS5"/>
</dbReference>
<evidence type="ECO:0000259" key="1">
    <source>
        <dbReference type="Pfam" id="PF14837"/>
    </source>
</evidence>
<dbReference type="InterPro" id="IPR016024">
    <property type="entry name" value="ARM-type_fold"/>
</dbReference>
<evidence type="ECO:0000313" key="3">
    <source>
        <dbReference type="Proteomes" id="UP000001593"/>
    </source>
</evidence>
<proteinExistence type="predicted"/>
<accession>A7T0L3</accession>
<dbReference type="AlphaFoldDB" id="A7T0L3"/>
<dbReference type="PhylomeDB" id="A7T0L3"/>
<reference evidence="2 3" key="1">
    <citation type="journal article" date="2007" name="Science">
        <title>Sea anemone genome reveals ancestral eumetazoan gene repertoire and genomic organization.</title>
        <authorList>
            <person name="Putnam N.H."/>
            <person name="Srivastava M."/>
            <person name="Hellsten U."/>
            <person name="Dirks B."/>
            <person name="Chapman J."/>
            <person name="Salamov A."/>
            <person name="Terry A."/>
            <person name="Shapiro H."/>
            <person name="Lindquist E."/>
            <person name="Kapitonov V.V."/>
            <person name="Jurka J."/>
            <person name="Genikhovich G."/>
            <person name="Grigoriev I.V."/>
            <person name="Lucas S.M."/>
            <person name="Steele R.E."/>
            <person name="Finnerty J.R."/>
            <person name="Technau U."/>
            <person name="Martindale M.Q."/>
            <person name="Rokhsar D.S."/>
        </authorList>
    </citation>
    <scope>NUCLEOTIDE SEQUENCE [LARGE SCALE GENOMIC DNA]</scope>
    <source>
        <strain evidence="3">CH2 X CH6</strain>
    </source>
</reference>
<feature type="domain" description="Integrator complex subunit 5 N-terminal" evidence="1">
    <location>
        <begin position="14"/>
        <end position="225"/>
    </location>
</feature>
<dbReference type="InParanoid" id="A7T0L3"/>
<sequence length="346" mass="38885">MAAGERYPEMREKLLLDHLNSFLAACSGSASSISNVDKVQCATVLLSSLPCARHAVLEQLCDVFDESMHKFMVEMERRAQLGGDGGAPDIGADLDNALHKICDVLRNFTEANPKAWALIICKWCLNLMGDLISKFDQKRGVSLTLSFSEGFHKWMAFPPIQMLMGITTHCCSKLVISSPDACMETFLQIAMRYSPHLDWVVAHIVSQFHDVIVDKLLSTALKDYAASYRDESEEKSVLVSTVVQVLGYLSLQFAPEIREHLLSLFHVFTLDDLESEDGKEQVLRTLEILENAANDDLESEEGKEQVLRTLEILENAANVLTFRRRLYSTGYEREQIQGGRHDGWPI</sequence>
<keyword evidence="3" id="KW-1185">Reference proteome</keyword>
<gene>
    <name evidence="2" type="ORF">NEMVEDRAFT_v1g220484</name>
</gene>
<dbReference type="PANTHER" id="PTHR31697:SF2">
    <property type="entry name" value="INTEGRATOR COMPLEX SUBUNIT 5"/>
    <property type="match status" value="1"/>
</dbReference>
<dbReference type="EMBL" id="DS470033">
    <property type="protein sequence ID" value="EDO30501.1"/>
    <property type="molecule type" value="Genomic_DNA"/>
</dbReference>
<dbReference type="STRING" id="45351.A7T0L3"/>
<dbReference type="PANTHER" id="PTHR31697">
    <property type="entry name" value="INTEGRATOR COMPLEX SUBUNIT 5"/>
    <property type="match status" value="1"/>
</dbReference>
<dbReference type="Proteomes" id="UP000001593">
    <property type="component" value="Unassembled WGS sequence"/>
</dbReference>
<dbReference type="Pfam" id="PF14837">
    <property type="entry name" value="INTS5_N"/>
    <property type="match status" value="1"/>
</dbReference>
<dbReference type="OMA" id="SSHFIDI"/>